<feature type="compositionally biased region" description="Low complexity" evidence="11">
    <location>
        <begin position="86"/>
        <end position="102"/>
    </location>
</feature>
<evidence type="ECO:0000256" key="6">
    <source>
        <dbReference type="ARBA" id="ARBA00042264"/>
    </source>
</evidence>
<dbReference type="InterPro" id="IPR006145">
    <property type="entry name" value="PsdUridine_synth_RsuA/RluA"/>
</dbReference>
<dbReference type="Proteomes" id="UP000266934">
    <property type="component" value="Chromosome"/>
</dbReference>
<sequence length="450" mass="48292">MRSGRQGPRQPGGGRQIAGPRGHDRSTRPDGKGVKPPFGPKGTDAKGAAPKSAGPKSAGARGAKPNGANPKGPGTRTADPTRARSAAAKPAAAKPFGAKPFGTKPPATRPVRAEPQPEPVPITTSVQVVGVKPDEAGMRLDRFIESKFPGLSFAHIQRIVRKGEVRLDGKRADGKDRINAGQQVRLPPLSLAPKPQRDSEAAAKARATLAPLVLFEDADVMVINKPFGLAVQGGSGMTRHVDGLLMALADSRGERPRLVHRLDRDTTGCLVIAKTRKAATELTKSFRARGARKIYWALVKGVPKPKQGRVSTFIARGEGEESERMRVARHGEEGASHAVSYYAVVETAGTKLAWLSMKPVTGRTHQLRVHAATIGHPIVGDPKYFEVENWDLPGGMQNRLHLHARRIVIPHPRGGTIDVSAPLPDHMAQSWNLLGFDAKRYDPIEDAPDE</sequence>
<keyword evidence="14" id="KW-1185">Reference proteome</keyword>
<evidence type="ECO:0000256" key="5">
    <source>
        <dbReference type="ARBA" id="ARBA00040039"/>
    </source>
</evidence>
<dbReference type="NCBIfam" id="TIGR00005">
    <property type="entry name" value="rluA_subfam"/>
    <property type="match status" value="1"/>
</dbReference>
<dbReference type="GO" id="GO:0160140">
    <property type="term" value="F:23S rRNA pseudouridine(1911/1915/1917) synthase activity"/>
    <property type="evidence" value="ECO:0007669"/>
    <property type="project" value="UniProtKB-EC"/>
</dbReference>
<evidence type="ECO:0000256" key="9">
    <source>
        <dbReference type="PIRSR" id="PIRSR606225-1"/>
    </source>
</evidence>
<evidence type="ECO:0000313" key="13">
    <source>
        <dbReference type="EMBL" id="BBF93038.1"/>
    </source>
</evidence>
<evidence type="ECO:0000256" key="11">
    <source>
        <dbReference type="SAM" id="MobiDB-lite"/>
    </source>
</evidence>
<reference evidence="13 14" key="1">
    <citation type="submission" date="2018-08" db="EMBL/GenBank/DDBJ databases">
        <title>Complete genome sequencing of Blastochloris tepida GI.</title>
        <authorList>
            <person name="Tsukatani Y."/>
            <person name="Mori H."/>
        </authorList>
    </citation>
    <scope>NUCLEOTIDE SEQUENCE [LARGE SCALE GENOMIC DNA]</scope>
    <source>
        <strain evidence="13 14">GI</strain>
    </source>
</reference>
<evidence type="ECO:0000313" key="14">
    <source>
        <dbReference type="Proteomes" id="UP000266934"/>
    </source>
</evidence>
<dbReference type="AlphaFoldDB" id="A0A348G0F5"/>
<dbReference type="InterPro" id="IPR050188">
    <property type="entry name" value="RluA_PseudoU_synthase"/>
</dbReference>
<dbReference type="InterPro" id="IPR006224">
    <property type="entry name" value="PsdUridine_synth_RluA-like_CS"/>
</dbReference>
<dbReference type="Pfam" id="PF00849">
    <property type="entry name" value="PseudoU_synth_2"/>
    <property type="match status" value="1"/>
</dbReference>
<dbReference type="Gene3D" id="3.10.290.10">
    <property type="entry name" value="RNA-binding S4 domain"/>
    <property type="match status" value="1"/>
</dbReference>
<feature type="compositionally biased region" description="Low complexity" evidence="11">
    <location>
        <begin position="34"/>
        <end position="60"/>
    </location>
</feature>
<dbReference type="SUPFAM" id="SSF55174">
    <property type="entry name" value="Alpha-L RNA-binding motif"/>
    <property type="match status" value="1"/>
</dbReference>
<feature type="region of interest" description="Disordered" evidence="11">
    <location>
        <begin position="1"/>
        <end position="119"/>
    </location>
</feature>
<organism evidence="13 14">
    <name type="scientific">Blastochloris tepida</name>
    <dbReference type="NCBI Taxonomy" id="2233851"/>
    <lineage>
        <taxon>Bacteria</taxon>
        <taxon>Pseudomonadati</taxon>
        <taxon>Pseudomonadota</taxon>
        <taxon>Alphaproteobacteria</taxon>
        <taxon>Hyphomicrobiales</taxon>
        <taxon>Blastochloridaceae</taxon>
        <taxon>Blastochloris</taxon>
    </lineage>
</organism>
<dbReference type="OrthoDB" id="9807829at2"/>
<dbReference type="PROSITE" id="PS50889">
    <property type="entry name" value="S4"/>
    <property type="match status" value="1"/>
</dbReference>
<dbReference type="GO" id="GO:0000455">
    <property type="term" value="P:enzyme-directed rRNA pseudouridine synthesis"/>
    <property type="evidence" value="ECO:0007669"/>
    <property type="project" value="TreeGrafter"/>
</dbReference>
<feature type="active site" evidence="9">
    <location>
        <position position="263"/>
    </location>
</feature>
<dbReference type="GO" id="GO:0003723">
    <property type="term" value="F:RNA binding"/>
    <property type="evidence" value="ECO:0007669"/>
    <property type="project" value="UniProtKB-KW"/>
</dbReference>
<evidence type="ECO:0000256" key="1">
    <source>
        <dbReference type="ARBA" id="ARBA00010876"/>
    </source>
</evidence>
<evidence type="ECO:0000256" key="7">
    <source>
        <dbReference type="ARBA" id="ARBA00042840"/>
    </source>
</evidence>
<dbReference type="InterPro" id="IPR002942">
    <property type="entry name" value="S4_RNA-bd"/>
</dbReference>
<evidence type="ECO:0000256" key="4">
    <source>
        <dbReference type="ARBA" id="ARBA00038942"/>
    </source>
</evidence>
<dbReference type="PROSITE" id="PS01129">
    <property type="entry name" value="PSI_RLU"/>
    <property type="match status" value="1"/>
</dbReference>
<keyword evidence="2" id="KW-0413">Isomerase</keyword>
<dbReference type="CDD" id="cd00165">
    <property type="entry name" value="S4"/>
    <property type="match status" value="1"/>
</dbReference>
<evidence type="ECO:0000259" key="12">
    <source>
        <dbReference type="SMART" id="SM00363"/>
    </source>
</evidence>
<dbReference type="InterPro" id="IPR006225">
    <property type="entry name" value="PsdUridine_synth_RluC/D"/>
</dbReference>
<gene>
    <name evidence="13" type="ORF">BLTE_17230</name>
</gene>
<dbReference type="CDD" id="cd02869">
    <property type="entry name" value="PseudoU_synth_RluA_like"/>
    <property type="match status" value="1"/>
</dbReference>
<dbReference type="InterPro" id="IPR020103">
    <property type="entry name" value="PsdUridine_synth_cat_dom_sf"/>
</dbReference>
<dbReference type="Gene3D" id="3.30.2350.10">
    <property type="entry name" value="Pseudouridine synthase"/>
    <property type="match status" value="1"/>
</dbReference>
<dbReference type="InterPro" id="IPR036986">
    <property type="entry name" value="S4_RNA-bd_sf"/>
</dbReference>
<protein>
    <recommendedName>
        <fullName evidence="5">Ribosomal large subunit pseudouridine synthase D</fullName>
        <ecNumber evidence="4">5.4.99.23</ecNumber>
    </recommendedName>
    <alternativeName>
        <fullName evidence="6">23S rRNA pseudouridine(1911/1915/1917) synthase</fullName>
    </alternativeName>
    <alternativeName>
        <fullName evidence="7">rRNA pseudouridylate synthase D</fullName>
    </alternativeName>
    <alternativeName>
        <fullName evidence="8">rRNA-uridine isomerase D</fullName>
    </alternativeName>
</protein>
<dbReference type="KEGG" id="blag:BLTE_17230"/>
<dbReference type="PANTHER" id="PTHR21600:SF44">
    <property type="entry name" value="RIBOSOMAL LARGE SUBUNIT PSEUDOURIDINE SYNTHASE D"/>
    <property type="match status" value="1"/>
</dbReference>
<accession>A0A348G0F5</accession>
<dbReference type="SMART" id="SM00363">
    <property type="entry name" value="S4"/>
    <property type="match status" value="1"/>
</dbReference>
<feature type="compositionally biased region" description="Basic and acidic residues" evidence="11">
    <location>
        <begin position="21"/>
        <end position="33"/>
    </location>
</feature>
<evidence type="ECO:0000256" key="8">
    <source>
        <dbReference type="ARBA" id="ARBA00043148"/>
    </source>
</evidence>
<keyword evidence="10" id="KW-0694">RNA-binding</keyword>
<dbReference type="Pfam" id="PF01479">
    <property type="entry name" value="S4"/>
    <property type="match status" value="1"/>
</dbReference>
<dbReference type="PANTHER" id="PTHR21600">
    <property type="entry name" value="MITOCHONDRIAL RNA PSEUDOURIDINE SYNTHASE"/>
    <property type="match status" value="1"/>
</dbReference>
<comment type="catalytic activity">
    <reaction evidence="3">
        <text>uridine(1911/1915/1917) in 23S rRNA = pseudouridine(1911/1915/1917) in 23S rRNA</text>
        <dbReference type="Rhea" id="RHEA:42524"/>
        <dbReference type="Rhea" id="RHEA-COMP:10097"/>
        <dbReference type="Rhea" id="RHEA-COMP:10098"/>
        <dbReference type="ChEBI" id="CHEBI:65314"/>
        <dbReference type="ChEBI" id="CHEBI:65315"/>
        <dbReference type="EC" id="5.4.99.23"/>
    </reaction>
</comment>
<dbReference type="RefSeq" id="WP_126399349.1">
    <property type="nucleotide sequence ID" value="NZ_AP018907.1"/>
</dbReference>
<evidence type="ECO:0000256" key="10">
    <source>
        <dbReference type="PROSITE-ProRule" id="PRU00182"/>
    </source>
</evidence>
<name>A0A348G0F5_9HYPH</name>
<dbReference type="SUPFAM" id="SSF55120">
    <property type="entry name" value="Pseudouridine synthase"/>
    <property type="match status" value="1"/>
</dbReference>
<evidence type="ECO:0000256" key="3">
    <source>
        <dbReference type="ARBA" id="ARBA00036882"/>
    </source>
</evidence>
<proteinExistence type="inferred from homology"/>
<evidence type="ECO:0000256" key="2">
    <source>
        <dbReference type="ARBA" id="ARBA00023235"/>
    </source>
</evidence>
<dbReference type="EMBL" id="AP018907">
    <property type="protein sequence ID" value="BBF93038.1"/>
    <property type="molecule type" value="Genomic_DNA"/>
</dbReference>
<feature type="domain" description="RNA-binding S4" evidence="12">
    <location>
        <begin position="138"/>
        <end position="197"/>
    </location>
</feature>
<dbReference type="EC" id="5.4.99.23" evidence="4"/>
<comment type="similarity">
    <text evidence="1">Belongs to the pseudouridine synthase RluA family.</text>
</comment>